<comment type="catalytic activity">
    <reaction evidence="6">
        <text>9-ribosyl-trans-zeatin 5'-phosphate + H2O = trans-zeatin + D-ribose 5-phosphate</text>
        <dbReference type="Rhea" id="RHEA:48564"/>
        <dbReference type="ChEBI" id="CHEBI:15377"/>
        <dbReference type="ChEBI" id="CHEBI:16522"/>
        <dbReference type="ChEBI" id="CHEBI:78346"/>
        <dbReference type="ChEBI" id="CHEBI:87947"/>
        <dbReference type="EC" id="3.2.2.n1"/>
    </reaction>
</comment>
<dbReference type="InterPro" id="IPR031100">
    <property type="entry name" value="LOG_fam"/>
</dbReference>
<accession>A0AA39VQQ8</accession>
<dbReference type="GO" id="GO:0009691">
    <property type="term" value="P:cytokinin biosynthetic process"/>
    <property type="evidence" value="ECO:0007669"/>
    <property type="project" value="UniProtKB-KW"/>
</dbReference>
<sequence>MRENLSERNSHPLRAGRQRRLVDYGRAVDYGQNGEREFRDRLHSGLETENPYLHLREFEETHQNFQNSQGYAPNVPSPRKNLEETLHSFIEKQESINNQNAQTLTDLKDTLAKFASAITIHEKGKFPSQPQPNLKGQYSLEDGSSGSQHMDQVKPIITLRNGKVVEKHILEPYDKDDELVYKGKEGVDEPTPSKEKTKFPLAPPFPHALNNKKKLNHNSEIYEMFKQEWDNEPIFWNMTLELNVFNMCKQPRDEEYESEEANMIGVIVDDHLQTRSSFDPLEIYLVNSFELSMQLDYDISNMCFLLDCSQIMENKGWKPKFEELGHIDEDKHKEVPKQELKPLPEGLNSGKDVEFEEVAKNLGKVLAEKRMHLVYGGGNLGLIGCVSKATHDGGSQILGIIPKALASCDIIGDTVGEVKIVSSMHERKAEMLDHADAFIVLPGGLGTLEELFEVTSWAQLKIHKKKPIGLLNVNGFYNSMLSFLDYSIEKGFISPLA</sequence>
<evidence type="ECO:0000313" key="7">
    <source>
        <dbReference type="EMBL" id="KAK0588942.1"/>
    </source>
</evidence>
<evidence type="ECO:0000256" key="1">
    <source>
        <dbReference type="ARBA" id="ARBA00006763"/>
    </source>
</evidence>
<dbReference type="EMBL" id="JAUESC010000381">
    <property type="protein sequence ID" value="KAK0588942.1"/>
    <property type="molecule type" value="Genomic_DNA"/>
</dbReference>
<gene>
    <name evidence="7" type="ORF">LWI29_007515</name>
</gene>
<organism evidence="7 8">
    <name type="scientific">Acer saccharum</name>
    <name type="common">Sugar maple</name>
    <dbReference type="NCBI Taxonomy" id="4024"/>
    <lineage>
        <taxon>Eukaryota</taxon>
        <taxon>Viridiplantae</taxon>
        <taxon>Streptophyta</taxon>
        <taxon>Embryophyta</taxon>
        <taxon>Tracheophyta</taxon>
        <taxon>Spermatophyta</taxon>
        <taxon>Magnoliopsida</taxon>
        <taxon>eudicotyledons</taxon>
        <taxon>Gunneridae</taxon>
        <taxon>Pentapetalae</taxon>
        <taxon>rosids</taxon>
        <taxon>malvids</taxon>
        <taxon>Sapindales</taxon>
        <taxon>Sapindaceae</taxon>
        <taxon>Hippocastanoideae</taxon>
        <taxon>Acereae</taxon>
        <taxon>Acer</taxon>
    </lineage>
</organism>
<keyword evidence="8" id="KW-1185">Reference proteome</keyword>
<comment type="similarity">
    <text evidence="1">Belongs to the LOG family.</text>
</comment>
<proteinExistence type="inferred from homology"/>
<dbReference type="PANTHER" id="PTHR31223">
    <property type="entry name" value="LOG FAMILY PROTEIN YJL055W"/>
    <property type="match status" value="1"/>
</dbReference>
<comment type="function">
    <text evidence="4">Cytokinin-activating enzyme working in the direct activation pathway. Phosphoribohydrolase that converts inactive cytokinin nucleotides to the biologically active free-base forms.</text>
</comment>
<dbReference type="InterPro" id="IPR005269">
    <property type="entry name" value="LOG"/>
</dbReference>
<dbReference type="Pfam" id="PF03641">
    <property type="entry name" value="Lysine_decarbox"/>
    <property type="match status" value="1"/>
</dbReference>
<dbReference type="Gene3D" id="3.40.50.450">
    <property type="match status" value="1"/>
</dbReference>
<name>A0AA39VQQ8_ACESA</name>
<dbReference type="AlphaFoldDB" id="A0AA39VQQ8"/>
<dbReference type="GO" id="GO:0016799">
    <property type="term" value="F:hydrolase activity, hydrolyzing N-glycosyl compounds"/>
    <property type="evidence" value="ECO:0007669"/>
    <property type="project" value="TreeGrafter"/>
</dbReference>
<evidence type="ECO:0000256" key="3">
    <source>
        <dbReference type="ARBA" id="ARBA00022712"/>
    </source>
</evidence>
<evidence type="ECO:0000256" key="6">
    <source>
        <dbReference type="ARBA" id="ARBA00049153"/>
    </source>
</evidence>
<keyword evidence="3" id="KW-0203">Cytokinin biosynthesis</keyword>
<dbReference type="GO" id="GO:0005829">
    <property type="term" value="C:cytosol"/>
    <property type="evidence" value="ECO:0007669"/>
    <property type="project" value="UniProtKB-ARBA"/>
</dbReference>
<dbReference type="SUPFAM" id="SSF102405">
    <property type="entry name" value="MCP/YpsA-like"/>
    <property type="match status" value="1"/>
</dbReference>
<dbReference type="EC" id="3.2.2.n1" evidence="2"/>
<dbReference type="GO" id="GO:0005634">
    <property type="term" value="C:nucleus"/>
    <property type="evidence" value="ECO:0007669"/>
    <property type="project" value="TreeGrafter"/>
</dbReference>
<reference evidence="7" key="1">
    <citation type="journal article" date="2022" name="Plant J.">
        <title>Strategies of tolerance reflected in two North American maple genomes.</title>
        <authorList>
            <person name="McEvoy S.L."/>
            <person name="Sezen U.U."/>
            <person name="Trouern-Trend A."/>
            <person name="McMahon S.M."/>
            <person name="Schaberg P.G."/>
            <person name="Yang J."/>
            <person name="Wegrzyn J.L."/>
            <person name="Swenson N.G."/>
        </authorList>
    </citation>
    <scope>NUCLEOTIDE SEQUENCE</scope>
    <source>
        <strain evidence="7">NS2018</strain>
    </source>
</reference>
<evidence type="ECO:0000256" key="2">
    <source>
        <dbReference type="ARBA" id="ARBA00012205"/>
    </source>
</evidence>
<comment type="catalytic activity">
    <reaction evidence="5">
        <text>N(6)-(dimethylallyl)adenosine 5'-phosphate + H2O = N(6)-dimethylallyladenine + D-ribose 5-phosphate</text>
        <dbReference type="Rhea" id="RHEA:48560"/>
        <dbReference type="ChEBI" id="CHEBI:15377"/>
        <dbReference type="ChEBI" id="CHEBI:17660"/>
        <dbReference type="ChEBI" id="CHEBI:57526"/>
        <dbReference type="ChEBI" id="CHEBI:78346"/>
        <dbReference type="EC" id="3.2.2.n1"/>
    </reaction>
</comment>
<dbReference type="NCBIfam" id="TIGR00730">
    <property type="entry name" value="Rossman fold protein, TIGR00730 family"/>
    <property type="match status" value="1"/>
</dbReference>
<evidence type="ECO:0000256" key="4">
    <source>
        <dbReference type="ARBA" id="ARBA00024884"/>
    </source>
</evidence>
<evidence type="ECO:0000313" key="8">
    <source>
        <dbReference type="Proteomes" id="UP001168877"/>
    </source>
</evidence>
<protein>
    <recommendedName>
        <fullName evidence="2">cytokinin riboside 5'-monophosphate phosphoribohydrolase</fullName>
        <ecNumber evidence="2">3.2.2.n1</ecNumber>
    </recommendedName>
</protein>
<evidence type="ECO:0000256" key="5">
    <source>
        <dbReference type="ARBA" id="ARBA00047718"/>
    </source>
</evidence>
<reference evidence="7" key="2">
    <citation type="submission" date="2023-06" db="EMBL/GenBank/DDBJ databases">
        <authorList>
            <person name="Swenson N.G."/>
            <person name="Wegrzyn J.L."/>
            <person name="Mcevoy S.L."/>
        </authorList>
    </citation>
    <scope>NUCLEOTIDE SEQUENCE</scope>
    <source>
        <strain evidence="7">NS2018</strain>
        <tissue evidence="7">Leaf</tissue>
    </source>
</reference>
<comment type="caution">
    <text evidence="7">The sequence shown here is derived from an EMBL/GenBank/DDBJ whole genome shotgun (WGS) entry which is preliminary data.</text>
</comment>
<dbReference type="PANTHER" id="PTHR31223:SF70">
    <property type="entry name" value="LOG FAMILY PROTEIN YJL055W"/>
    <property type="match status" value="1"/>
</dbReference>
<dbReference type="Proteomes" id="UP001168877">
    <property type="component" value="Unassembled WGS sequence"/>
</dbReference>